<proteinExistence type="predicted"/>
<organism evidence="1">
    <name type="scientific">viral metagenome</name>
    <dbReference type="NCBI Taxonomy" id="1070528"/>
    <lineage>
        <taxon>unclassified sequences</taxon>
        <taxon>metagenomes</taxon>
        <taxon>organismal metagenomes</taxon>
    </lineage>
</organism>
<dbReference type="EMBL" id="MN739866">
    <property type="protein sequence ID" value="QHT75296.1"/>
    <property type="molecule type" value="Genomic_DNA"/>
</dbReference>
<sequence length="37" mass="4429">MFLFFIILKSINTMKKYISCVNFGKNKFENFLEIGHL</sequence>
<name>A0A6C0H507_9ZZZZ</name>
<protein>
    <submittedName>
        <fullName evidence="1">Uncharacterized protein</fullName>
    </submittedName>
</protein>
<accession>A0A6C0H507</accession>
<evidence type="ECO:0000313" key="1">
    <source>
        <dbReference type="EMBL" id="QHT75296.1"/>
    </source>
</evidence>
<reference evidence="1" key="1">
    <citation type="journal article" date="2020" name="Nature">
        <title>Giant virus diversity and host interactions through global metagenomics.</title>
        <authorList>
            <person name="Schulz F."/>
            <person name="Roux S."/>
            <person name="Paez-Espino D."/>
            <person name="Jungbluth S."/>
            <person name="Walsh D.A."/>
            <person name="Denef V.J."/>
            <person name="McMahon K.D."/>
            <person name="Konstantinidis K.T."/>
            <person name="Eloe-Fadrosh E.A."/>
            <person name="Kyrpides N.C."/>
            <person name="Woyke T."/>
        </authorList>
    </citation>
    <scope>NUCLEOTIDE SEQUENCE</scope>
    <source>
        <strain evidence="1">GVMAG-M-3300023179-63</strain>
    </source>
</reference>
<dbReference type="AlphaFoldDB" id="A0A6C0H507"/>